<dbReference type="EMBL" id="CAJNJA010006433">
    <property type="protein sequence ID" value="CAE7210213.1"/>
    <property type="molecule type" value="Genomic_DNA"/>
</dbReference>
<feature type="compositionally biased region" description="Basic and acidic residues" evidence="1">
    <location>
        <begin position="186"/>
        <end position="205"/>
    </location>
</feature>
<dbReference type="AlphaFoldDB" id="A0A812JK57"/>
<protein>
    <submittedName>
        <fullName evidence="2">Uncharacterized protein</fullName>
    </submittedName>
</protein>
<comment type="caution">
    <text evidence="2">The sequence shown here is derived from an EMBL/GenBank/DDBJ whole genome shotgun (WGS) entry which is preliminary data.</text>
</comment>
<dbReference type="Proteomes" id="UP000601435">
    <property type="component" value="Unassembled WGS sequence"/>
</dbReference>
<reference evidence="2" key="1">
    <citation type="submission" date="2021-02" db="EMBL/GenBank/DDBJ databases">
        <authorList>
            <person name="Dougan E. K."/>
            <person name="Rhodes N."/>
            <person name="Thang M."/>
            <person name="Chan C."/>
        </authorList>
    </citation>
    <scope>NUCLEOTIDE SEQUENCE</scope>
</reference>
<evidence type="ECO:0000313" key="2">
    <source>
        <dbReference type="EMBL" id="CAE7210213.1"/>
    </source>
</evidence>
<feature type="region of interest" description="Disordered" evidence="1">
    <location>
        <begin position="181"/>
        <end position="235"/>
    </location>
</feature>
<proteinExistence type="predicted"/>
<gene>
    <name evidence="2" type="ORF">SNEC2469_LOCUS2080</name>
</gene>
<accession>A0A812JK57</accession>
<dbReference type="OrthoDB" id="418397at2759"/>
<evidence type="ECO:0000313" key="3">
    <source>
        <dbReference type="Proteomes" id="UP000601435"/>
    </source>
</evidence>
<name>A0A812JK57_9DINO</name>
<organism evidence="2 3">
    <name type="scientific">Symbiodinium necroappetens</name>
    <dbReference type="NCBI Taxonomy" id="1628268"/>
    <lineage>
        <taxon>Eukaryota</taxon>
        <taxon>Sar</taxon>
        <taxon>Alveolata</taxon>
        <taxon>Dinophyceae</taxon>
        <taxon>Suessiales</taxon>
        <taxon>Symbiodiniaceae</taxon>
        <taxon>Symbiodinium</taxon>
    </lineage>
</organism>
<keyword evidence="3" id="KW-1185">Reference proteome</keyword>
<sequence>MLIAIGNVYYICSGACPGLAYVARLEKARAAGLSASDLLCTDAAKAWRLRELPCEFRGPLPRLQSDEARVPVGDTKNFQDPLESREAVPALILDMGETLACMLMGSRRAKSEFVWLCPRKLLEYRSLPNCREVKVFAYSLHVTDAMVERETGIMKLTASDLAALLTAYGVSMPKSSTNANKIRGLMRTDEVRSQTSEAERNRVEDILSTQEAKRKKKAKRDDEPEPVDDEDEQANWDVLREDPAMMACSELLRQVEEEDKQERLVDESAAAASVAAEADAGANQRASCSASYNPEVTAPIREGLTSSRDISASERSQGQAYFICWKFLEGWRDSLPKAKRRRTG</sequence>
<evidence type="ECO:0000256" key="1">
    <source>
        <dbReference type="SAM" id="MobiDB-lite"/>
    </source>
</evidence>
<feature type="compositionally biased region" description="Acidic residues" evidence="1">
    <location>
        <begin position="223"/>
        <end position="234"/>
    </location>
</feature>